<evidence type="ECO:0000256" key="5">
    <source>
        <dbReference type="ARBA" id="ARBA00022448"/>
    </source>
</evidence>
<comment type="caution">
    <text evidence="14">The sequence shown here is derived from an EMBL/GenBank/DDBJ whole genome shotgun (WGS) entry which is preliminary data.</text>
</comment>
<name>A0A5D6WF24_9FIRM</name>
<dbReference type="GO" id="GO:0005886">
    <property type="term" value="C:plasma membrane"/>
    <property type="evidence" value="ECO:0007669"/>
    <property type="project" value="UniProtKB-SubCell"/>
</dbReference>
<feature type="transmembrane region" description="Helical" evidence="13">
    <location>
        <begin position="58"/>
        <end position="76"/>
    </location>
</feature>
<feature type="transmembrane region" description="Helical" evidence="13">
    <location>
        <begin position="172"/>
        <end position="190"/>
    </location>
</feature>
<dbReference type="EMBL" id="VTOZ01000043">
    <property type="protein sequence ID" value="TYZ26693.1"/>
    <property type="molecule type" value="Genomic_DNA"/>
</dbReference>
<dbReference type="Pfam" id="PF01554">
    <property type="entry name" value="MatE"/>
    <property type="match status" value="2"/>
</dbReference>
<keyword evidence="11 13" id="KW-0472">Membrane</keyword>
<feature type="transmembrane region" description="Helical" evidence="13">
    <location>
        <begin position="384"/>
        <end position="407"/>
    </location>
</feature>
<dbReference type="PIRSF" id="PIRSF006603">
    <property type="entry name" value="DinF"/>
    <property type="match status" value="1"/>
</dbReference>
<evidence type="ECO:0000256" key="7">
    <source>
        <dbReference type="ARBA" id="ARBA00022475"/>
    </source>
</evidence>
<dbReference type="GO" id="GO:0015297">
    <property type="term" value="F:antiporter activity"/>
    <property type="evidence" value="ECO:0007669"/>
    <property type="project" value="UniProtKB-KW"/>
</dbReference>
<comment type="function">
    <text evidence="1">Multidrug efflux pump.</text>
</comment>
<keyword evidence="8 13" id="KW-0812">Transmembrane</keyword>
<dbReference type="AlphaFoldDB" id="A0A5D6WF24"/>
<feature type="transmembrane region" description="Helical" evidence="13">
    <location>
        <begin position="97"/>
        <end position="121"/>
    </location>
</feature>
<accession>A0A5D6WF24</accession>
<evidence type="ECO:0000313" key="15">
    <source>
        <dbReference type="Proteomes" id="UP000322783"/>
    </source>
</evidence>
<evidence type="ECO:0000256" key="8">
    <source>
        <dbReference type="ARBA" id="ARBA00022692"/>
    </source>
</evidence>
<keyword evidence="5" id="KW-0813">Transport</keyword>
<feature type="transmembrane region" description="Helical" evidence="13">
    <location>
        <begin position="345"/>
        <end position="363"/>
    </location>
</feature>
<dbReference type="PANTHER" id="PTHR43298">
    <property type="entry name" value="MULTIDRUG RESISTANCE PROTEIN NORM-RELATED"/>
    <property type="match status" value="1"/>
</dbReference>
<dbReference type="PANTHER" id="PTHR43298:SF2">
    <property type="entry name" value="FMN_FAD EXPORTER YEEO-RELATED"/>
    <property type="match status" value="1"/>
</dbReference>
<feature type="transmembrane region" description="Helical" evidence="13">
    <location>
        <begin position="310"/>
        <end position="333"/>
    </location>
</feature>
<feature type="transmembrane region" description="Helical" evidence="13">
    <location>
        <begin position="133"/>
        <end position="152"/>
    </location>
</feature>
<dbReference type="InterPro" id="IPR050222">
    <property type="entry name" value="MATE_MdtK"/>
</dbReference>
<comment type="similarity">
    <text evidence="3">Belongs to the multi antimicrobial extrusion (MATE) (TC 2.A.66.1) family.</text>
</comment>
<keyword evidence="6" id="KW-0050">Antiport</keyword>
<dbReference type="NCBIfam" id="TIGR00797">
    <property type="entry name" value="matE"/>
    <property type="match status" value="1"/>
</dbReference>
<dbReference type="GO" id="GO:0042910">
    <property type="term" value="F:xenobiotic transmembrane transporter activity"/>
    <property type="evidence" value="ECO:0007669"/>
    <property type="project" value="InterPro"/>
</dbReference>
<dbReference type="InterPro" id="IPR002528">
    <property type="entry name" value="MATE_fam"/>
</dbReference>
<evidence type="ECO:0000256" key="10">
    <source>
        <dbReference type="ARBA" id="ARBA00023065"/>
    </source>
</evidence>
<evidence type="ECO:0000256" key="12">
    <source>
        <dbReference type="ARBA" id="ARBA00031636"/>
    </source>
</evidence>
<keyword evidence="9 13" id="KW-1133">Transmembrane helix</keyword>
<feature type="transmembrane region" description="Helical" evidence="13">
    <location>
        <begin position="196"/>
        <end position="216"/>
    </location>
</feature>
<evidence type="ECO:0000256" key="1">
    <source>
        <dbReference type="ARBA" id="ARBA00003408"/>
    </source>
</evidence>
<keyword evidence="10" id="KW-0406">Ion transport</keyword>
<dbReference type="Proteomes" id="UP000322783">
    <property type="component" value="Unassembled WGS sequence"/>
</dbReference>
<gene>
    <name evidence="14" type="ORF">FZ041_13895</name>
</gene>
<feature type="transmembrane region" description="Helical" evidence="13">
    <location>
        <begin position="21"/>
        <end position="52"/>
    </location>
</feature>
<sequence length="452" mass="48663">MIQRYLWTQADRKYLQLAMPAAWEGVFMILLSSVDLIMVGVLGTAAIAAVSIFTQPRMMLLTVARSLASAVTVLTAEHFGGGRREQAAAIMRQSLGLGAFVLLGLHLLFGAYLPSLLLWMGAAPEYLALALDYGWIALAAVYVTSLTAILQALQLGFGQTGIVLRTNLQGNVLNLVVNALLIFGLGPFPALGVRGAAIGTLAGTLYTLAVVVYSLWRQGLLRGSFLPDAAYFRQMLPVFGSIFSEQGFERAGMVLYTRMVAELGTIPYAVHAICMNFCDFYYCFAGGLGKASTVLAGQAKGRQDWGGWRISLGIGVKWSLVFSLAACLLTVVFREQIFRLYSQEAAMLPLGAMVLLFVAVLSFPEAQQMVCAGILRGSGRSAQVAAYSFVSIAVLRPLITAFLLYTLDMGLAGAWLAVFLDQSLRAGCASFLTWKLAKNPPGGLTQPLENHI</sequence>
<protein>
    <recommendedName>
        <fullName evidence="4">Probable multidrug resistance protein NorM</fullName>
    </recommendedName>
    <alternativeName>
        <fullName evidence="12">Multidrug-efflux transporter</fullName>
    </alternativeName>
</protein>
<evidence type="ECO:0000256" key="9">
    <source>
        <dbReference type="ARBA" id="ARBA00022989"/>
    </source>
</evidence>
<evidence type="ECO:0000256" key="6">
    <source>
        <dbReference type="ARBA" id="ARBA00022449"/>
    </source>
</evidence>
<comment type="subcellular location">
    <subcellularLocation>
        <location evidence="2">Cell membrane</location>
        <topology evidence="2">Multi-pass membrane protein</topology>
    </subcellularLocation>
</comment>
<evidence type="ECO:0000256" key="11">
    <source>
        <dbReference type="ARBA" id="ARBA00023136"/>
    </source>
</evidence>
<keyword evidence="15" id="KW-1185">Reference proteome</keyword>
<dbReference type="GO" id="GO:0006811">
    <property type="term" value="P:monoatomic ion transport"/>
    <property type="evidence" value="ECO:0007669"/>
    <property type="project" value="UniProtKB-KW"/>
</dbReference>
<dbReference type="InterPro" id="IPR048279">
    <property type="entry name" value="MdtK-like"/>
</dbReference>
<evidence type="ECO:0000256" key="2">
    <source>
        <dbReference type="ARBA" id="ARBA00004651"/>
    </source>
</evidence>
<organism evidence="14 15">
    <name type="scientific">Selenomonas caprae</name>
    <dbReference type="NCBI Taxonomy" id="2606905"/>
    <lineage>
        <taxon>Bacteria</taxon>
        <taxon>Bacillati</taxon>
        <taxon>Bacillota</taxon>
        <taxon>Negativicutes</taxon>
        <taxon>Selenomonadales</taxon>
        <taxon>Selenomonadaceae</taxon>
        <taxon>Selenomonas</taxon>
    </lineage>
</organism>
<evidence type="ECO:0000256" key="3">
    <source>
        <dbReference type="ARBA" id="ARBA00010199"/>
    </source>
</evidence>
<keyword evidence="7" id="KW-1003">Cell membrane</keyword>
<proteinExistence type="inferred from homology"/>
<reference evidence="14 15" key="1">
    <citation type="submission" date="2019-08" db="EMBL/GenBank/DDBJ databases">
        <title>Selenomonas sp. mPRGC5 and Selenomonas sp. mPRGC8 isolated from ruminal fluid of dairy goat (Capra hircus).</title>
        <authorList>
            <person name="Poothong S."/>
            <person name="Nuengjamnong C."/>
            <person name="Tanasupawat S."/>
        </authorList>
    </citation>
    <scope>NUCLEOTIDE SEQUENCE [LARGE SCALE GENOMIC DNA]</scope>
    <source>
        <strain evidence="15">mPRGC8</strain>
    </source>
</reference>
<evidence type="ECO:0000256" key="13">
    <source>
        <dbReference type="SAM" id="Phobius"/>
    </source>
</evidence>
<evidence type="ECO:0000313" key="14">
    <source>
        <dbReference type="EMBL" id="TYZ26693.1"/>
    </source>
</evidence>
<evidence type="ECO:0000256" key="4">
    <source>
        <dbReference type="ARBA" id="ARBA00020268"/>
    </source>
</evidence>